<evidence type="ECO:0000256" key="2">
    <source>
        <dbReference type="PROSITE-ProRule" id="PRU00169"/>
    </source>
</evidence>
<organism evidence="4 5">
    <name type="scientific">Nocardia jiangxiensis</name>
    <dbReference type="NCBI Taxonomy" id="282685"/>
    <lineage>
        <taxon>Bacteria</taxon>
        <taxon>Bacillati</taxon>
        <taxon>Actinomycetota</taxon>
        <taxon>Actinomycetes</taxon>
        <taxon>Mycobacteriales</taxon>
        <taxon>Nocardiaceae</taxon>
        <taxon>Nocardia</taxon>
    </lineage>
</organism>
<dbReference type="RefSeq" id="WP_040830091.1">
    <property type="nucleotide sequence ID" value="NZ_JBIAQY010000032.1"/>
</dbReference>
<dbReference type="Gene3D" id="3.40.50.2300">
    <property type="match status" value="1"/>
</dbReference>
<dbReference type="Proteomes" id="UP001601992">
    <property type="component" value="Unassembled WGS sequence"/>
</dbReference>
<evidence type="ECO:0000256" key="1">
    <source>
        <dbReference type="ARBA" id="ARBA00022553"/>
    </source>
</evidence>
<keyword evidence="1 2" id="KW-0597">Phosphoprotein</keyword>
<feature type="modified residue" description="4-aspartylphosphate" evidence="2">
    <location>
        <position position="59"/>
    </location>
</feature>
<keyword evidence="5" id="KW-1185">Reference proteome</keyword>
<dbReference type="PROSITE" id="PS50110">
    <property type="entry name" value="RESPONSE_REGULATORY"/>
    <property type="match status" value="1"/>
</dbReference>
<gene>
    <name evidence="4" type="ORF">ACFYXQ_44625</name>
</gene>
<dbReference type="Pfam" id="PF00072">
    <property type="entry name" value="Response_reg"/>
    <property type="match status" value="1"/>
</dbReference>
<sequence length="138" mass="14577">MLSSAQRLRCFIVDDSVDFLDAGRELLERGGITVVGVASTSDAALRGVAALGPDVTLVDIELGEENGIELAERLHRHGGIVPPPVILTSARAEQDVAEMVAASHAVGFLPKSALSSGAIRELLAAKDQRDPLSEPRER</sequence>
<evidence type="ECO:0000313" key="5">
    <source>
        <dbReference type="Proteomes" id="UP001601992"/>
    </source>
</evidence>
<evidence type="ECO:0000313" key="4">
    <source>
        <dbReference type="EMBL" id="MFF3574854.1"/>
    </source>
</evidence>
<feature type="domain" description="Response regulatory" evidence="3">
    <location>
        <begin position="9"/>
        <end position="126"/>
    </location>
</feature>
<dbReference type="PANTHER" id="PTHR44591:SF24">
    <property type="entry name" value="PROTEIN-GLUTAMATE METHYLESTERASE_PROTEIN-GLUTAMINE GLUTAMINASE 1"/>
    <property type="match status" value="1"/>
</dbReference>
<dbReference type="InterPro" id="IPR011006">
    <property type="entry name" value="CheY-like_superfamily"/>
</dbReference>
<reference evidence="4 5" key="1">
    <citation type="submission" date="2024-10" db="EMBL/GenBank/DDBJ databases">
        <title>The Natural Products Discovery Center: Release of the First 8490 Sequenced Strains for Exploring Actinobacteria Biosynthetic Diversity.</title>
        <authorList>
            <person name="Kalkreuter E."/>
            <person name="Kautsar S.A."/>
            <person name="Yang D."/>
            <person name="Bader C.D."/>
            <person name="Teijaro C.N."/>
            <person name="Fluegel L."/>
            <person name="Davis C.M."/>
            <person name="Simpson J.R."/>
            <person name="Lauterbach L."/>
            <person name="Steele A.D."/>
            <person name="Gui C."/>
            <person name="Meng S."/>
            <person name="Li G."/>
            <person name="Viehrig K."/>
            <person name="Ye F."/>
            <person name="Su P."/>
            <person name="Kiefer A.F."/>
            <person name="Nichols A."/>
            <person name="Cepeda A.J."/>
            <person name="Yan W."/>
            <person name="Fan B."/>
            <person name="Jiang Y."/>
            <person name="Adhikari A."/>
            <person name="Zheng C.-J."/>
            <person name="Schuster L."/>
            <person name="Cowan T.M."/>
            <person name="Smanski M.J."/>
            <person name="Chevrette M.G."/>
            <person name="De Carvalho L.P.S."/>
            <person name="Shen B."/>
        </authorList>
    </citation>
    <scope>NUCLEOTIDE SEQUENCE [LARGE SCALE GENOMIC DNA]</scope>
    <source>
        <strain evidence="4 5">NPDC002593</strain>
    </source>
</reference>
<dbReference type="EMBL" id="JBIAQY010000032">
    <property type="protein sequence ID" value="MFF3574854.1"/>
    <property type="molecule type" value="Genomic_DNA"/>
</dbReference>
<dbReference type="SUPFAM" id="SSF52172">
    <property type="entry name" value="CheY-like"/>
    <property type="match status" value="1"/>
</dbReference>
<accession>A0ABW6SF31</accession>
<name>A0ABW6SF31_9NOCA</name>
<evidence type="ECO:0000259" key="3">
    <source>
        <dbReference type="PROSITE" id="PS50110"/>
    </source>
</evidence>
<protein>
    <submittedName>
        <fullName evidence="4">Response regulator</fullName>
    </submittedName>
</protein>
<comment type="caution">
    <text evidence="4">The sequence shown here is derived from an EMBL/GenBank/DDBJ whole genome shotgun (WGS) entry which is preliminary data.</text>
</comment>
<dbReference type="InterPro" id="IPR001789">
    <property type="entry name" value="Sig_transdc_resp-reg_receiver"/>
</dbReference>
<dbReference type="InterPro" id="IPR050595">
    <property type="entry name" value="Bact_response_regulator"/>
</dbReference>
<dbReference type="SMART" id="SM00448">
    <property type="entry name" value="REC"/>
    <property type="match status" value="1"/>
</dbReference>
<proteinExistence type="predicted"/>
<dbReference type="PANTHER" id="PTHR44591">
    <property type="entry name" value="STRESS RESPONSE REGULATOR PROTEIN 1"/>
    <property type="match status" value="1"/>
</dbReference>